<dbReference type="PROSITE" id="PS50928">
    <property type="entry name" value="ABC_TM1"/>
    <property type="match status" value="1"/>
</dbReference>
<dbReference type="GO" id="GO:0005886">
    <property type="term" value="C:plasma membrane"/>
    <property type="evidence" value="ECO:0007669"/>
    <property type="project" value="UniProtKB-SubCell"/>
</dbReference>
<feature type="transmembrane region" description="Helical" evidence="7">
    <location>
        <begin position="36"/>
        <end position="59"/>
    </location>
</feature>
<dbReference type="CDD" id="cd06261">
    <property type="entry name" value="TM_PBP2"/>
    <property type="match status" value="1"/>
</dbReference>
<name>A0A5B8M5M4_9MICO</name>
<keyword evidence="2 7" id="KW-0813">Transport</keyword>
<proteinExistence type="inferred from homology"/>
<dbReference type="Gene3D" id="1.10.3720.10">
    <property type="entry name" value="MetI-like"/>
    <property type="match status" value="1"/>
</dbReference>
<dbReference type="AlphaFoldDB" id="A0A5B8M5M4"/>
<gene>
    <name evidence="10" type="ORF">FPZ11_13710</name>
</gene>
<feature type="transmembrane region" description="Helical" evidence="7">
    <location>
        <begin position="275"/>
        <end position="294"/>
    </location>
</feature>
<reference evidence="10 11" key="1">
    <citation type="submission" date="2019-07" db="EMBL/GenBank/DDBJ databases">
        <title>Full genome sequence of Humibacter sp. WJ7-1.</title>
        <authorList>
            <person name="Im W.-T."/>
        </authorList>
    </citation>
    <scope>NUCLEOTIDE SEQUENCE [LARGE SCALE GENOMIC DNA]</scope>
    <source>
        <strain evidence="10 11">WJ7-1</strain>
    </source>
</reference>
<dbReference type="KEGG" id="huw:FPZ11_13710"/>
<evidence type="ECO:0000256" key="8">
    <source>
        <dbReference type="SAM" id="MobiDB-lite"/>
    </source>
</evidence>
<evidence type="ECO:0000256" key="5">
    <source>
        <dbReference type="ARBA" id="ARBA00022989"/>
    </source>
</evidence>
<dbReference type="SUPFAM" id="SSF161098">
    <property type="entry name" value="MetI-like"/>
    <property type="match status" value="1"/>
</dbReference>
<dbReference type="Proteomes" id="UP000320216">
    <property type="component" value="Chromosome"/>
</dbReference>
<feature type="domain" description="ABC transmembrane type-1" evidence="9">
    <location>
        <begin position="104"/>
        <end position="294"/>
    </location>
</feature>
<protein>
    <submittedName>
        <fullName evidence="10">Carbohydrate ABC transporter permease</fullName>
    </submittedName>
</protein>
<dbReference type="RefSeq" id="WP_146321707.1">
    <property type="nucleotide sequence ID" value="NZ_CP042305.1"/>
</dbReference>
<organism evidence="10 11">
    <name type="scientific">Humibacter ginsenosidimutans</name>
    <dbReference type="NCBI Taxonomy" id="2599293"/>
    <lineage>
        <taxon>Bacteria</taxon>
        <taxon>Bacillati</taxon>
        <taxon>Actinomycetota</taxon>
        <taxon>Actinomycetes</taxon>
        <taxon>Micrococcales</taxon>
        <taxon>Microbacteriaceae</taxon>
        <taxon>Humibacter</taxon>
    </lineage>
</organism>
<keyword evidence="5 7" id="KW-1133">Transmembrane helix</keyword>
<evidence type="ECO:0000256" key="4">
    <source>
        <dbReference type="ARBA" id="ARBA00022692"/>
    </source>
</evidence>
<dbReference type="PANTHER" id="PTHR43744:SF12">
    <property type="entry name" value="ABC TRANSPORTER PERMEASE PROTEIN MG189-RELATED"/>
    <property type="match status" value="1"/>
</dbReference>
<evidence type="ECO:0000256" key="1">
    <source>
        <dbReference type="ARBA" id="ARBA00004651"/>
    </source>
</evidence>
<feature type="transmembrane region" description="Helical" evidence="7">
    <location>
        <begin position="215"/>
        <end position="237"/>
    </location>
</feature>
<evidence type="ECO:0000313" key="11">
    <source>
        <dbReference type="Proteomes" id="UP000320216"/>
    </source>
</evidence>
<dbReference type="InterPro" id="IPR035906">
    <property type="entry name" value="MetI-like_sf"/>
</dbReference>
<feature type="transmembrane region" description="Helical" evidence="7">
    <location>
        <begin position="100"/>
        <end position="127"/>
    </location>
</feature>
<dbReference type="OrthoDB" id="2063054at2"/>
<dbReference type="InterPro" id="IPR000515">
    <property type="entry name" value="MetI-like"/>
</dbReference>
<keyword evidence="6 7" id="KW-0472">Membrane</keyword>
<evidence type="ECO:0000313" key="10">
    <source>
        <dbReference type="EMBL" id="QDZ15673.1"/>
    </source>
</evidence>
<accession>A0A5B8M5M4</accession>
<comment type="similarity">
    <text evidence="7">Belongs to the binding-protein-dependent transport system permease family.</text>
</comment>
<evidence type="ECO:0000256" key="7">
    <source>
        <dbReference type="RuleBase" id="RU363032"/>
    </source>
</evidence>
<feature type="transmembrane region" description="Helical" evidence="7">
    <location>
        <begin position="139"/>
        <end position="160"/>
    </location>
</feature>
<dbReference type="PANTHER" id="PTHR43744">
    <property type="entry name" value="ABC TRANSPORTER PERMEASE PROTEIN MG189-RELATED-RELATED"/>
    <property type="match status" value="1"/>
</dbReference>
<feature type="transmembrane region" description="Helical" evidence="7">
    <location>
        <begin position="172"/>
        <end position="194"/>
    </location>
</feature>
<feature type="region of interest" description="Disordered" evidence="8">
    <location>
        <begin position="1"/>
        <end position="30"/>
    </location>
</feature>
<dbReference type="EMBL" id="CP042305">
    <property type="protein sequence ID" value="QDZ15673.1"/>
    <property type="molecule type" value="Genomic_DNA"/>
</dbReference>
<dbReference type="GO" id="GO:0055085">
    <property type="term" value="P:transmembrane transport"/>
    <property type="evidence" value="ECO:0007669"/>
    <property type="project" value="InterPro"/>
</dbReference>
<evidence type="ECO:0000256" key="2">
    <source>
        <dbReference type="ARBA" id="ARBA00022448"/>
    </source>
</evidence>
<keyword evidence="3" id="KW-1003">Cell membrane</keyword>
<feature type="compositionally biased region" description="Basic and acidic residues" evidence="8">
    <location>
        <begin position="13"/>
        <end position="26"/>
    </location>
</feature>
<sequence length="308" mass="33592">MTSAEVAATRRSRPGDSHGPDAEPRRPASASRTPRVLVALGSYAILVVGALTTLGPFFLSVMTSLKTPQQLATQSPLALPSPVTGSNYAALFSPDSIVDFGHAVLVTVAYVAVVLVGQLVFSILAAYAFARLEFPGRDLLFWLYVATLMVPTVVTVVPLYLMMTDAGLRNTFWGIVLPYLFGSPYAIFLLREYFRGIPQELVDAARIDGAGTWRILVRIIVPLSRPIIVTLGMITIVSHWNNFMWPLIVTSGNTWSVVTVATASMQSQYNGNWTLVMAATTFAMAPLIVMFLVFNRKIVESISITGFR</sequence>
<comment type="subcellular location">
    <subcellularLocation>
        <location evidence="1 7">Cell membrane</location>
        <topology evidence="1 7">Multi-pass membrane protein</topology>
    </subcellularLocation>
</comment>
<evidence type="ECO:0000256" key="6">
    <source>
        <dbReference type="ARBA" id="ARBA00023136"/>
    </source>
</evidence>
<keyword evidence="4 7" id="KW-0812">Transmembrane</keyword>
<dbReference type="Pfam" id="PF00528">
    <property type="entry name" value="BPD_transp_1"/>
    <property type="match status" value="1"/>
</dbReference>
<keyword evidence="11" id="KW-1185">Reference proteome</keyword>
<evidence type="ECO:0000256" key="3">
    <source>
        <dbReference type="ARBA" id="ARBA00022475"/>
    </source>
</evidence>
<evidence type="ECO:0000259" key="9">
    <source>
        <dbReference type="PROSITE" id="PS50928"/>
    </source>
</evidence>